<comment type="subcellular location">
    <subcellularLocation>
        <location evidence="1">Cell membrane</location>
        <topology evidence="1">Multi-pass membrane protein</topology>
    </subcellularLocation>
    <subcellularLocation>
        <location evidence="9">Membrane</location>
        <topology evidence="9">Multi-pass membrane protein</topology>
    </subcellularLocation>
</comment>
<evidence type="ECO:0000313" key="16">
    <source>
        <dbReference type="EMBL" id="MFC7434300.1"/>
    </source>
</evidence>
<evidence type="ECO:0000259" key="15">
    <source>
        <dbReference type="Pfam" id="PF20501"/>
    </source>
</evidence>
<feature type="transmembrane region" description="Helical" evidence="10">
    <location>
        <begin position="107"/>
        <end position="125"/>
    </location>
</feature>
<dbReference type="InterPro" id="IPR050616">
    <property type="entry name" value="CPA3_Na-H_Antiporter_A"/>
</dbReference>
<evidence type="ECO:0000256" key="1">
    <source>
        <dbReference type="ARBA" id="ARBA00004651"/>
    </source>
</evidence>
<evidence type="ECO:0000256" key="9">
    <source>
        <dbReference type="RuleBase" id="RU000320"/>
    </source>
</evidence>
<gene>
    <name evidence="16" type="ORF">ACFQNJ_07215</name>
</gene>
<feature type="transmembrane region" description="Helical" evidence="10">
    <location>
        <begin position="242"/>
        <end position="262"/>
    </location>
</feature>
<dbReference type="InterPro" id="IPR046806">
    <property type="entry name" value="MrpA_C/MbhE"/>
</dbReference>
<evidence type="ECO:0000256" key="3">
    <source>
        <dbReference type="ARBA" id="ARBA00022449"/>
    </source>
</evidence>
<evidence type="ECO:0000256" key="8">
    <source>
        <dbReference type="ARBA" id="ARBA00023136"/>
    </source>
</evidence>
<dbReference type="EMBL" id="JBHTBX010000004">
    <property type="protein sequence ID" value="MFC7434300.1"/>
    <property type="molecule type" value="Genomic_DNA"/>
</dbReference>
<evidence type="ECO:0000259" key="12">
    <source>
        <dbReference type="Pfam" id="PF00662"/>
    </source>
</evidence>
<sequence>MLLLIVLLPLLLGTIATAWAGSRARMASAWLAAAVTASSLGLLLSMAPRVMGGEGIRQAWSWVPEIGLALSFRLDGLSLMFAGLIMVIGLCIILYAAYYLSPKDSAAKFYSLMMLFMAAMLGVVLSDNLLLLVVFWELTSLSSFLLVGYWSHRPDARAGARQALAVTGGGGLAMLGGFVLLGQIAGTFELSEMVGRAAEIQADPRFVPALLLILLGCFTKSAQFPFHFWLPDAMAAPTPVSAYLHSATMVKAGVFLLMRMYPVLGGSGWFEAIVTAAGLVTVLFAAFIAIFKHDLKGLLAYSTVSHLGLVTFLVGLGSPLAAVAAVFHVLNHATFKASLFMIAGIVDHETHSRDMRRLGGLWSLMPWTATLSMVAAASMAGVPLTNGFLSKEMFFTEAVNGTAGIWAWLVPAVVTLAGIFSVAYSLRFVHDTYFNGPLGDVPNTHPHEPPLGMKLPAMLLVTLCIAVGLLPAATFGPLVDVAATAMVARPLPEYHLSIWHGFNLPLLMSVVALAAGVGLYVWLASGRRLHRLASEQWFGPATGRQMFESIIDGLFRWAGQITGRLETGSLQRYVAWFLLAALVVGAAPLLGSGIGTGPRPTMAATPLAVVVWLALLVTCAVIVLTHHRRFQTVVLVGVVGLAASLTFLGFSAPDLALTQVSVDIVSTVLLLMGLALLPQFSPKESTAVRKGLHAMLALAGGLGMSALTWLVLTRDHDSISWYFLEQSLPKGGGSNVVNVILVDFRGYDTMGEITVLGIAAVGVLALMDGMRARRPLTDPAGMPWSFAEQPLLLRVAASVVLPVALVFSLYIFMRGHNLPGGGFIAGLITAVALVLQFMALGQARAEAMLAAAGGRRFVRWIGSGLGIAGLTGVGAFMFGRPFLTSAFGHPHVPVLGELPLASAAVFDLGVYLTVVGSTLLTISVLGQVSREGASPASTTKGVVA</sequence>
<feature type="transmembrane region" description="Helical" evidence="10">
    <location>
        <begin position="405"/>
        <end position="426"/>
    </location>
</feature>
<dbReference type="Proteomes" id="UP001596495">
    <property type="component" value="Unassembled WGS sequence"/>
</dbReference>
<keyword evidence="7" id="KW-0406">Ion transport</keyword>
<evidence type="ECO:0000256" key="4">
    <source>
        <dbReference type="ARBA" id="ARBA00022475"/>
    </source>
</evidence>
<keyword evidence="3" id="KW-0050">Antiport</keyword>
<feature type="transmembrane region" description="Helical" evidence="10">
    <location>
        <begin position="753"/>
        <end position="770"/>
    </location>
</feature>
<feature type="domain" description="MrpA C-terminal/MbhE" evidence="15">
    <location>
        <begin position="689"/>
        <end position="772"/>
    </location>
</feature>
<name>A0ABW2R891_9BURK</name>
<dbReference type="Pfam" id="PF20501">
    <property type="entry name" value="MbhE"/>
    <property type="match status" value="1"/>
</dbReference>
<feature type="domain" description="Na+/H+ antiporter MnhB subunit-related protein" evidence="13">
    <location>
        <begin position="793"/>
        <end position="919"/>
    </location>
</feature>
<protein>
    <submittedName>
        <fullName evidence="16">Monovalent cation/H+ antiporter subunit A</fullName>
    </submittedName>
</protein>
<evidence type="ECO:0000256" key="6">
    <source>
        <dbReference type="ARBA" id="ARBA00022989"/>
    </source>
</evidence>
<feature type="domain" description="MrpA C-terminal/MbhD" evidence="14">
    <location>
        <begin position="614"/>
        <end position="679"/>
    </location>
</feature>
<feature type="transmembrane region" description="Helical" evidence="10">
    <location>
        <begin position="898"/>
        <end position="925"/>
    </location>
</feature>
<accession>A0ABW2R891</accession>
<feature type="transmembrane region" description="Helical" evidence="10">
    <location>
        <begin position="573"/>
        <end position="591"/>
    </location>
</feature>
<dbReference type="Pfam" id="PF04039">
    <property type="entry name" value="MnhB"/>
    <property type="match status" value="1"/>
</dbReference>
<evidence type="ECO:0000259" key="11">
    <source>
        <dbReference type="Pfam" id="PF00361"/>
    </source>
</evidence>
<feature type="transmembrane region" description="Helical" evidence="10">
    <location>
        <begin position="358"/>
        <end position="385"/>
    </location>
</feature>
<feature type="transmembrane region" description="Helical" evidence="10">
    <location>
        <begin position="131"/>
        <end position="151"/>
    </location>
</feature>
<feature type="transmembrane region" description="Helical" evidence="10">
    <location>
        <begin position="268"/>
        <end position="291"/>
    </location>
</feature>
<feature type="transmembrane region" description="Helical" evidence="10">
    <location>
        <begin position="603"/>
        <end position="625"/>
    </location>
</feature>
<evidence type="ECO:0000256" key="7">
    <source>
        <dbReference type="ARBA" id="ARBA00023065"/>
    </source>
</evidence>
<feature type="transmembrane region" description="Helical" evidence="10">
    <location>
        <begin position="457"/>
        <end position="478"/>
    </location>
</feature>
<feature type="transmembrane region" description="Helical" evidence="10">
    <location>
        <begin position="632"/>
        <end position="650"/>
    </location>
</feature>
<keyword evidence="17" id="KW-1185">Reference proteome</keyword>
<keyword evidence="2" id="KW-0813">Transport</keyword>
<dbReference type="Pfam" id="PF13244">
    <property type="entry name" value="MbhD"/>
    <property type="match status" value="1"/>
</dbReference>
<feature type="domain" description="NADH-Ubiquinone oxidoreductase (complex I) chain 5 N-terminal" evidence="12">
    <location>
        <begin position="64"/>
        <end position="110"/>
    </location>
</feature>
<keyword evidence="4" id="KW-1003">Cell membrane</keyword>
<evidence type="ECO:0000259" key="14">
    <source>
        <dbReference type="Pfam" id="PF13244"/>
    </source>
</evidence>
<dbReference type="InterPro" id="IPR001516">
    <property type="entry name" value="Proton_antipo_N"/>
</dbReference>
<proteinExistence type="predicted"/>
<feature type="transmembrane region" description="Helical" evidence="10">
    <location>
        <begin position="498"/>
        <end position="523"/>
    </location>
</feature>
<organism evidence="16 17">
    <name type="scientific">Hydrogenophaga bisanensis</name>
    <dbReference type="NCBI Taxonomy" id="439611"/>
    <lineage>
        <taxon>Bacteria</taxon>
        <taxon>Pseudomonadati</taxon>
        <taxon>Pseudomonadota</taxon>
        <taxon>Betaproteobacteria</taxon>
        <taxon>Burkholderiales</taxon>
        <taxon>Comamonadaceae</taxon>
        <taxon>Hydrogenophaga</taxon>
    </lineage>
</organism>
<feature type="transmembrane region" description="Helical" evidence="10">
    <location>
        <begin position="656"/>
        <end position="680"/>
    </location>
</feature>
<dbReference type="InterPro" id="IPR025383">
    <property type="entry name" value="MrpA_C/MbhD"/>
</dbReference>
<feature type="transmembrane region" description="Helical" evidence="10">
    <location>
        <begin position="80"/>
        <end position="100"/>
    </location>
</feature>
<dbReference type="RefSeq" id="WP_382255500.1">
    <property type="nucleotide sequence ID" value="NZ_JBHTBX010000004.1"/>
</dbReference>
<dbReference type="PRINTS" id="PR01434">
    <property type="entry name" value="NADHDHGNASE5"/>
</dbReference>
<feature type="transmembrane region" description="Helical" evidence="10">
    <location>
        <begin position="30"/>
        <end position="47"/>
    </location>
</feature>
<dbReference type="InterPro" id="IPR001750">
    <property type="entry name" value="ND/Mrp_TM"/>
</dbReference>
<evidence type="ECO:0000259" key="13">
    <source>
        <dbReference type="Pfam" id="PF04039"/>
    </source>
</evidence>
<dbReference type="Pfam" id="PF00361">
    <property type="entry name" value="Proton_antipo_M"/>
    <property type="match status" value="1"/>
</dbReference>
<feature type="transmembrane region" description="Helical" evidence="10">
    <location>
        <begin position="791"/>
        <end position="812"/>
    </location>
</feature>
<feature type="transmembrane region" description="Helical" evidence="10">
    <location>
        <begin position="692"/>
        <end position="712"/>
    </location>
</feature>
<keyword evidence="8 10" id="KW-0472">Membrane</keyword>
<evidence type="ECO:0000256" key="5">
    <source>
        <dbReference type="ARBA" id="ARBA00022692"/>
    </source>
</evidence>
<comment type="caution">
    <text evidence="16">The sequence shown here is derived from an EMBL/GenBank/DDBJ whole genome shotgun (WGS) entry which is preliminary data.</text>
</comment>
<evidence type="ECO:0000256" key="2">
    <source>
        <dbReference type="ARBA" id="ARBA00022448"/>
    </source>
</evidence>
<feature type="transmembrane region" description="Helical" evidence="10">
    <location>
        <begin position="818"/>
        <end position="840"/>
    </location>
</feature>
<reference evidence="17" key="1">
    <citation type="journal article" date="2019" name="Int. J. Syst. Evol. Microbiol.">
        <title>The Global Catalogue of Microorganisms (GCM) 10K type strain sequencing project: providing services to taxonomists for standard genome sequencing and annotation.</title>
        <authorList>
            <consortium name="The Broad Institute Genomics Platform"/>
            <consortium name="The Broad Institute Genome Sequencing Center for Infectious Disease"/>
            <person name="Wu L."/>
            <person name="Ma J."/>
        </authorList>
    </citation>
    <scope>NUCLEOTIDE SEQUENCE [LARGE SCALE GENOMIC DNA]</scope>
    <source>
        <strain evidence="17">CCUG 54518</strain>
    </source>
</reference>
<dbReference type="InterPro" id="IPR007182">
    <property type="entry name" value="MnhB"/>
</dbReference>
<dbReference type="PANTHER" id="PTHR43373:SF1">
    <property type="entry name" value="NA(+)_H(+) ANTIPORTER SUBUNIT A"/>
    <property type="match status" value="1"/>
</dbReference>
<evidence type="ECO:0000313" key="17">
    <source>
        <dbReference type="Proteomes" id="UP001596495"/>
    </source>
</evidence>
<keyword evidence="6 10" id="KW-1133">Transmembrane helix</keyword>
<dbReference type="PANTHER" id="PTHR43373">
    <property type="entry name" value="NA(+)/H(+) ANTIPORTER SUBUNIT"/>
    <property type="match status" value="1"/>
</dbReference>
<dbReference type="Pfam" id="PF00662">
    <property type="entry name" value="Proton_antipo_N"/>
    <property type="match status" value="1"/>
</dbReference>
<feature type="transmembrane region" description="Helical" evidence="10">
    <location>
        <begin position="163"/>
        <end position="186"/>
    </location>
</feature>
<feature type="transmembrane region" description="Helical" evidence="10">
    <location>
        <begin position="860"/>
        <end position="878"/>
    </location>
</feature>
<dbReference type="NCBIfam" id="NF009288">
    <property type="entry name" value="PRK12648.1"/>
    <property type="match status" value="1"/>
</dbReference>
<keyword evidence="5 9" id="KW-0812">Transmembrane</keyword>
<evidence type="ECO:0000256" key="10">
    <source>
        <dbReference type="SAM" id="Phobius"/>
    </source>
</evidence>
<feature type="domain" description="NADH:quinone oxidoreductase/Mrp antiporter transmembrane" evidence="11">
    <location>
        <begin position="126"/>
        <end position="410"/>
    </location>
</feature>